<dbReference type="Proteomes" id="UP000827872">
    <property type="component" value="Linkage Group LG08"/>
</dbReference>
<reference evidence="1" key="1">
    <citation type="submission" date="2021-08" db="EMBL/GenBank/DDBJ databases">
        <title>The first chromosome-level gecko genome reveals the dynamic sex chromosomes of Neotropical dwarf geckos (Sphaerodactylidae: Sphaerodactylus).</title>
        <authorList>
            <person name="Pinto B.J."/>
            <person name="Keating S.E."/>
            <person name="Gamble T."/>
        </authorList>
    </citation>
    <scope>NUCLEOTIDE SEQUENCE</scope>
    <source>
        <strain evidence="1">TG3544</strain>
    </source>
</reference>
<evidence type="ECO:0000313" key="2">
    <source>
        <dbReference type="Proteomes" id="UP000827872"/>
    </source>
</evidence>
<proteinExistence type="predicted"/>
<evidence type="ECO:0000313" key="1">
    <source>
        <dbReference type="EMBL" id="KAH8001774.1"/>
    </source>
</evidence>
<organism evidence="1 2">
    <name type="scientific">Sphaerodactylus townsendi</name>
    <dbReference type="NCBI Taxonomy" id="933632"/>
    <lineage>
        <taxon>Eukaryota</taxon>
        <taxon>Metazoa</taxon>
        <taxon>Chordata</taxon>
        <taxon>Craniata</taxon>
        <taxon>Vertebrata</taxon>
        <taxon>Euteleostomi</taxon>
        <taxon>Lepidosauria</taxon>
        <taxon>Squamata</taxon>
        <taxon>Bifurcata</taxon>
        <taxon>Gekkota</taxon>
        <taxon>Sphaerodactylidae</taxon>
        <taxon>Sphaerodactylus</taxon>
    </lineage>
</organism>
<accession>A0ACB8F9B7</accession>
<gene>
    <name evidence="1" type="ORF">K3G42_016173</name>
</gene>
<dbReference type="EMBL" id="CM037621">
    <property type="protein sequence ID" value="KAH8001774.1"/>
    <property type="molecule type" value="Genomic_DNA"/>
</dbReference>
<comment type="caution">
    <text evidence="1">The sequence shown here is derived from an EMBL/GenBank/DDBJ whole genome shotgun (WGS) entry which is preliminary data.</text>
</comment>
<protein>
    <submittedName>
        <fullName evidence="1">Uncharacterized protein</fullName>
    </submittedName>
</protein>
<keyword evidence="2" id="KW-1185">Reference proteome</keyword>
<name>A0ACB8F9B7_9SAUR</name>
<sequence length="154" mass="18412">MYQILITKYIKLLTVTFYSVLFIFPVPQDFITPQPDIFTVIFFQFSSQLTFLNHISCFSFLKILKELFIPIYPYPISFVINKLPTYFTSRTLYSKYMIKQAFKIYIQNCLVKSIPEFPLIRDHLGTSNQFLKLLYKLQITNDGFMWCMNMDSWV</sequence>